<dbReference type="PANTHER" id="PTHR31531">
    <property type="entry name" value="E3 UBIQUITIN-PROTEIN LIGASE E3D FAMILY MEMBER"/>
    <property type="match status" value="1"/>
</dbReference>
<dbReference type="GO" id="GO:0051865">
    <property type="term" value="P:protein autoubiquitination"/>
    <property type="evidence" value="ECO:0007669"/>
    <property type="project" value="TreeGrafter"/>
</dbReference>
<dbReference type="PANTHER" id="PTHR31531:SF2">
    <property type="entry name" value="E3 UBIQUITIN-PROTEIN LIGASE E3D"/>
    <property type="match status" value="1"/>
</dbReference>
<dbReference type="GO" id="GO:0061630">
    <property type="term" value="F:ubiquitin protein ligase activity"/>
    <property type="evidence" value="ECO:0007669"/>
    <property type="project" value="TreeGrafter"/>
</dbReference>
<dbReference type="GO" id="GO:0005829">
    <property type="term" value="C:cytosol"/>
    <property type="evidence" value="ECO:0007669"/>
    <property type="project" value="TreeGrafter"/>
</dbReference>
<dbReference type="GO" id="GO:0000209">
    <property type="term" value="P:protein polyubiquitination"/>
    <property type="evidence" value="ECO:0007669"/>
    <property type="project" value="TreeGrafter"/>
</dbReference>
<dbReference type="GO" id="GO:0000151">
    <property type="term" value="C:ubiquitin ligase complex"/>
    <property type="evidence" value="ECO:0007669"/>
    <property type="project" value="TreeGrafter"/>
</dbReference>
<accession>A0A2P6QQB9</accession>
<organism evidence="1 2">
    <name type="scientific">Rosa chinensis</name>
    <name type="common">China rose</name>
    <dbReference type="NCBI Taxonomy" id="74649"/>
    <lineage>
        <taxon>Eukaryota</taxon>
        <taxon>Viridiplantae</taxon>
        <taxon>Streptophyta</taxon>
        <taxon>Embryophyta</taxon>
        <taxon>Tracheophyta</taxon>
        <taxon>Spermatophyta</taxon>
        <taxon>Magnoliopsida</taxon>
        <taxon>eudicotyledons</taxon>
        <taxon>Gunneridae</taxon>
        <taxon>Pentapetalae</taxon>
        <taxon>rosids</taxon>
        <taxon>fabids</taxon>
        <taxon>Rosales</taxon>
        <taxon>Rosaceae</taxon>
        <taxon>Rosoideae</taxon>
        <taxon>Rosoideae incertae sedis</taxon>
        <taxon>Rosa</taxon>
    </lineage>
</organism>
<dbReference type="AlphaFoldDB" id="A0A2P6QQB9"/>
<dbReference type="GO" id="GO:0005634">
    <property type="term" value="C:nucleus"/>
    <property type="evidence" value="ECO:0007669"/>
    <property type="project" value="TreeGrafter"/>
</dbReference>
<proteinExistence type="predicted"/>
<dbReference type="GO" id="GO:0030332">
    <property type="term" value="F:cyclin binding"/>
    <property type="evidence" value="ECO:0007669"/>
    <property type="project" value="TreeGrafter"/>
</dbReference>
<comment type="caution">
    <text evidence="1">The sequence shown here is derived from an EMBL/GenBank/DDBJ whole genome shotgun (WGS) entry which is preliminary data.</text>
</comment>
<dbReference type="GO" id="GO:0043161">
    <property type="term" value="P:proteasome-mediated ubiquitin-dependent protein catabolic process"/>
    <property type="evidence" value="ECO:0007669"/>
    <property type="project" value="TreeGrafter"/>
</dbReference>
<dbReference type="STRING" id="74649.A0A2P6QQB9"/>
<dbReference type="InterPro" id="IPR019193">
    <property type="entry name" value="UBQ-conj_enz_E2-bd_prot"/>
</dbReference>
<evidence type="ECO:0000313" key="1">
    <source>
        <dbReference type="EMBL" id="PRQ36347.1"/>
    </source>
</evidence>
<dbReference type="Proteomes" id="UP000238479">
    <property type="component" value="Chromosome 4"/>
</dbReference>
<reference evidence="1 2" key="1">
    <citation type="journal article" date="2018" name="Nat. Genet.">
        <title>The Rosa genome provides new insights in the design of modern roses.</title>
        <authorList>
            <person name="Bendahmane M."/>
        </authorList>
    </citation>
    <scope>NUCLEOTIDE SEQUENCE [LARGE SCALE GENOMIC DNA]</scope>
    <source>
        <strain evidence="2">cv. Old Blush</strain>
    </source>
</reference>
<keyword evidence="2" id="KW-1185">Reference proteome</keyword>
<evidence type="ECO:0000313" key="2">
    <source>
        <dbReference type="Proteomes" id="UP000238479"/>
    </source>
</evidence>
<dbReference type="GO" id="GO:0031624">
    <property type="term" value="F:ubiquitin conjugating enzyme binding"/>
    <property type="evidence" value="ECO:0007669"/>
    <property type="project" value="TreeGrafter"/>
</dbReference>
<sequence length="48" mass="5633">MVSTTRKYTLERMFANQLLECAKDQLSFRAVVRDLKLRSPMLQIVLMS</sequence>
<gene>
    <name evidence="1" type="ORF">RchiOBHm_Chr4g0390451</name>
</gene>
<dbReference type="EMBL" id="PDCK01000042">
    <property type="protein sequence ID" value="PRQ36347.1"/>
    <property type="molecule type" value="Genomic_DNA"/>
</dbReference>
<name>A0A2P6QQB9_ROSCH</name>
<protein>
    <submittedName>
        <fullName evidence="1">Uncharacterized protein</fullName>
    </submittedName>
</protein>
<dbReference type="Gramene" id="PRQ36347">
    <property type="protein sequence ID" value="PRQ36347"/>
    <property type="gene ID" value="RchiOBHm_Chr4g0390451"/>
</dbReference>
<dbReference type="GO" id="GO:0006513">
    <property type="term" value="P:protein monoubiquitination"/>
    <property type="evidence" value="ECO:0007669"/>
    <property type="project" value="TreeGrafter"/>
</dbReference>